<feature type="transmembrane region" description="Helical" evidence="1">
    <location>
        <begin position="16"/>
        <end position="35"/>
    </location>
</feature>
<keyword evidence="3" id="KW-1185">Reference proteome</keyword>
<sequence length="194" mass="20730">MTDTALPRRTKLADRWPTALAIVATAGAVAVMVLLDREVELFGPSIAVMAGIYLMAYALGRPSTAWLAFVVLSAVVSVLHVLDNRQVLGIDPAVGMTVVLVLLWLWTVARRRFTEGRTFSIQTAGMVGFGALTLLCATVQPRLGIALAGVGFLAHGVWDAYHFKVNQVVNRPWSEFCAVVDLGVGVALLVVAAT</sequence>
<feature type="transmembrane region" description="Helical" evidence="1">
    <location>
        <begin position="143"/>
        <end position="161"/>
    </location>
</feature>
<feature type="transmembrane region" description="Helical" evidence="1">
    <location>
        <begin position="88"/>
        <end position="107"/>
    </location>
</feature>
<evidence type="ECO:0000256" key="1">
    <source>
        <dbReference type="SAM" id="Phobius"/>
    </source>
</evidence>
<gene>
    <name evidence="2" type="ORF">ACFP2T_12200</name>
</gene>
<comment type="caution">
    <text evidence="2">The sequence shown here is derived from an EMBL/GenBank/DDBJ whole genome shotgun (WGS) entry which is preliminary data.</text>
</comment>
<dbReference type="RefSeq" id="WP_377420820.1">
    <property type="nucleotide sequence ID" value="NZ_JBHSPR010000008.1"/>
</dbReference>
<reference evidence="3" key="1">
    <citation type="journal article" date="2019" name="Int. J. Syst. Evol. Microbiol.">
        <title>The Global Catalogue of Microorganisms (GCM) 10K type strain sequencing project: providing services to taxonomists for standard genome sequencing and annotation.</title>
        <authorList>
            <consortium name="The Broad Institute Genomics Platform"/>
            <consortium name="The Broad Institute Genome Sequencing Center for Infectious Disease"/>
            <person name="Wu L."/>
            <person name="Ma J."/>
        </authorList>
    </citation>
    <scope>NUCLEOTIDE SEQUENCE [LARGE SCALE GENOMIC DNA]</scope>
    <source>
        <strain evidence="3">ZS-35-S2</strain>
    </source>
</reference>
<dbReference type="Proteomes" id="UP001596203">
    <property type="component" value="Unassembled WGS sequence"/>
</dbReference>
<protein>
    <submittedName>
        <fullName evidence="2">Uncharacterized protein</fullName>
    </submittedName>
</protein>
<dbReference type="EMBL" id="JBHSPR010000008">
    <property type="protein sequence ID" value="MFC6016965.1"/>
    <property type="molecule type" value="Genomic_DNA"/>
</dbReference>
<accession>A0ABW1K647</accession>
<keyword evidence="1" id="KW-0812">Transmembrane</keyword>
<name>A0ABW1K647_9ACTN</name>
<proteinExistence type="predicted"/>
<feature type="transmembrane region" description="Helical" evidence="1">
    <location>
        <begin position="173"/>
        <end position="193"/>
    </location>
</feature>
<feature type="transmembrane region" description="Helical" evidence="1">
    <location>
        <begin position="119"/>
        <end position="137"/>
    </location>
</feature>
<feature type="transmembrane region" description="Helical" evidence="1">
    <location>
        <begin position="41"/>
        <end position="59"/>
    </location>
</feature>
<feature type="transmembrane region" description="Helical" evidence="1">
    <location>
        <begin position="66"/>
        <end position="82"/>
    </location>
</feature>
<evidence type="ECO:0000313" key="2">
    <source>
        <dbReference type="EMBL" id="MFC6016965.1"/>
    </source>
</evidence>
<evidence type="ECO:0000313" key="3">
    <source>
        <dbReference type="Proteomes" id="UP001596203"/>
    </source>
</evidence>
<keyword evidence="1" id="KW-1133">Transmembrane helix</keyword>
<keyword evidence="1" id="KW-0472">Membrane</keyword>
<organism evidence="2 3">
    <name type="scientific">Plantactinospora solaniradicis</name>
    <dbReference type="NCBI Taxonomy" id="1723736"/>
    <lineage>
        <taxon>Bacteria</taxon>
        <taxon>Bacillati</taxon>
        <taxon>Actinomycetota</taxon>
        <taxon>Actinomycetes</taxon>
        <taxon>Micromonosporales</taxon>
        <taxon>Micromonosporaceae</taxon>
        <taxon>Plantactinospora</taxon>
    </lineage>
</organism>